<feature type="non-terminal residue" evidence="1">
    <location>
        <position position="1"/>
    </location>
</feature>
<gene>
    <name evidence="1" type="ORF">SPELUC_LOCUS13216</name>
</gene>
<keyword evidence="2" id="KW-1185">Reference proteome</keyword>
<reference evidence="1" key="1">
    <citation type="submission" date="2021-06" db="EMBL/GenBank/DDBJ databases">
        <authorList>
            <person name="Kallberg Y."/>
            <person name="Tangrot J."/>
            <person name="Rosling A."/>
        </authorList>
    </citation>
    <scope>NUCLEOTIDE SEQUENCE</scope>
    <source>
        <strain evidence="1">28 12/20/2015</strain>
    </source>
</reference>
<accession>A0ACA9Q0H1</accession>
<dbReference type="EMBL" id="CAJVPW010034022">
    <property type="protein sequence ID" value="CAG8732550.1"/>
    <property type="molecule type" value="Genomic_DNA"/>
</dbReference>
<sequence length="45" mass="5217">PTFYPLEPDCNSQTYVICPPTYREAILDLIQNHFDMHPLIPVDAQ</sequence>
<name>A0ACA9Q0H1_9GLOM</name>
<protein>
    <submittedName>
        <fullName evidence="1">17991_t:CDS:1</fullName>
    </submittedName>
</protein>
<evidence type="ECO:0000313" key="1">
    <source>
        <dbReference type="EMBL" id="CAG8732550.1"/>
    </source>
</evidence>
<proteinExistence type="predicted"/>
<evidence type="ECO:0000313" key="2">
    <source>
        <dbReference type="Proteomes" id="UP000789366"/>
    </source>
</evidence>
<feature type="non-terminal residue" evidence="1">
    <location>
        <position position="45"/>
    </location>
</feature>
<comment type="caution">
    <text evidence="1">The sequence shown here is derived from an EMBL/GenBank/DDBJ whole genome shotgun (WGS) entry which is preliminary data.</text>
</comment>
<organism evidence="1 2">
    <name type="scientific">Cetraspora pellucida</name>
    <dbReference type="NCBI Taxonomy" id="1433469"/>
    <lineage>
        <taxon>Eukaryota</taxon>
        <taxon>Fungi</taxon>
        <taxon>Fungi incertae sedis</taxon>
        <taxon>Mucoromycota</taxon>
        <taxon>Glomeromycotina</taxon>
        <taxon>Glomeromycetes</taxon>
        <taxon>Diversisporales</taxon>
        <taxon>Gigasporaceae</taxon>
        <taxon>Cetraspora</taxon>
    </lineage>
</organism>
<dbReference type="Proteomes" id="UP000789366">
    <property type="component" value="Unassembled WGS sequence"/>
</dbReference>